<evidence type="ECO:0000259" key="2">
    <source>
        <dbReference type="Pfam" id="PF01757"/>
    </source>
</evidence>
<reference evidence="3 4" key="1">
    <citation type="submission" date="2016-10" db="EMBL/GenBank/DDBJ databases">
        <authorList>
            <person name="de Groot N.N."/>
        </authorList>
    </citation>
    <scope>NUCLEOTIDE SEQUENCE [LARGE SCALE GENOMIC DNA]</scope>
    <source>
        <strain evidence="3 4">CGMCC 1.10836</strain>
    </source>
</reference>
<evidence type="ECO:0000256" key="1">
    <source>
        <dbReference type="SAM" id="Phobius"/>
    </source>
</evidence>
<feature type="transmembrane region" description="Helical" evidence="1">
    <location>
        <begin position="256"/>
        <end position="277"/>
    </location>
</feature>
<feature type="transmembrane region" description="Helical" evidence="1">
    <location>
        <begin position="200"/>
        <end position="220"/>
    </location>
</feature>
<dbReference type="InterPro" id="IPR052734">
    <property type="entry name" value="Nod_factor_acetyltransferase"/>
</dbReference>
<dbReference type="RefSeq" id="WP_197086033.1">
    <property type="nucleotide sequence ID" value="NZ_LGHU01000029.1"/>
</dbReference>
<feature type="transmembrane region" description="Helical" evidence="1">
    <location>
        <begin position="226"/>
        <end position="244"/>
    </location>
</feature>
<feature type="transmembrane region" description="Helical" evidence="1">
    <location>
        <begin position="289"/>
        <end position="310"/>
    </location>
</feature>
<name>A0A1H8I4N6_9RHOB</name>
<feature type="transmembrane region" description="Helical" evidence="1">
    <location>
        <begin position="45"/>
        <end position="65"/>
    </location>
</feature>
<feature type="domain" description="Acyltransferase 3" evidence="2">
    <location>
        <begin position="7"/>
        <end position="309"/>
    </location>
</feature>
<feature type="transmembrane region" description="Helical" evidence="1">
    <location>
        <begin position="120"/>
        <end position="139"/>
    </location>
</feature>
<accession>A0A1H8I4N6</accession>
<sequence length="334" mass="36175">MPQRRSGFDVVKGAAIILVVIGHVWRGLFTAEMIPNTGLYQRIDAAIYLFHMPVFFFLSGLFFSARLPLTDFMQNRAILLIWPMLLWGWIDAALKTAANIPIKGQVLIWPEVALSVLPPIGIFWFLYTLFILHIIGWAVTRLPRTLRLITLAGLSIAAIMGWINVSPFDSLWPSVIYAPPFFAGLAFAVVAGSGKLLHRALIWPGIAAFVLAQGMVASGVTVLHPLVAALAMVLGTAAFIGLFANLPSGARWHAGLLALGRVTMPIYLTHVIFSAGTRLILRALGTENLALHLSLGTIAGVLGPLALVWAARRMGIATWIGFDAPARVSSTTAR</sequence>
<dbReference type="PANTHER" id="PTHR37312:SF1">
    <property type="entry name" value="MEMBRANE-BOUND ACYLTRANSFERASE YKRP-RELATED"/>
    <property type="match status" value="1"/>
</dbReference>
<dbReference type="Proteomes" id="UP000183002">
    <property type="component" value="Unassembled WGS sequence"/>
</dbReference>
<feature type="transmembrane region" description="Helical" evidence="1">
    <location>
        <begin position="7"/>
        <end position="25"/>
    </location>
</feature>
<gene>
    <name evidence="3" type="ORF">SAMN05216227_10193</name>
</gene>
<dbReference type="AlphaFoldDB" id="A0A1H8I4N6"/>
<protein>
    <submittedName>
        <fullName evidence="3">Uncharacterized membrane protein YcfT</fullName>
    </submittedName>
</protein>
<feature type="transmembrane region" description="Helical" evidence="1">
    <location>
        <begin position="77"/>
        <end position="100"/>
    </location>
</feature>
<dbReference type="STRING" id="1077947.SAMN05216227_10193"/>
<dbReference type="GO" id="GO:0016747">
    <property type="term" value="F:acyltransferase activity, transferring groups other than amino-acyl groups"/>
    <property type="evidence" value="ECO:0007669"/>
    <property type="project" value="InterPro"/>
</dbReference>
<feature type="transmembrane region" description="Helical" evidence="1">
    <location>
        <begin position="171"/>
        <end position="193"/>
    </location>
</feature>
<feature type="transmembrane region" description="Helical" evidence="1">
    <location>
        <begin position="146"/>
        <end position="165"/>
    </location>
</feature>
<keyword evidence="1" id="KW-1133">Transmembrane helix</keyword>
<keyword evidence="4" id="KW-1185">Reference proteome</keyword>
<evidence type="ECO:0000313" key="4">
    <source>
        <dbReference type="Proteomes" id="UP000183002"/>
    </source>
</evidence>
<evidence type="ECO:0000313" key="3">
    <source>
        <dbReference type="EMBL" id="SEN63085.1"/>
    </source>
</evidence>
<dbReference type="InterPro" id="IPR002656">
    <property type="entry name" value="Acyl_transf_3_dom"/>
</dbReference>
<proteinExistence type="predicted"/>
<dbReference type="PANTHER" id="PTHR37312">
    <property type="entry name" value="MEMBRANE-BOUND ACYLTRANSFERASE YKRP-RELATED"/>
    <property type="match status" value="1"/>
</dbReference>
<keyword evidence="1" id="KW-0812">Transmembrane</keyword>
<keyword evidence="1" id="KW-0472">Membrane</keyword>
<dbReference type="EMBL" id="FOCO01000019">
    <property type="protein sequence ID" value="SEN63085.1"/>
    <property type="molecule type" value="Genomic_DNA"/>
</dbReference>
<dbReference type="Pfam" id="PF01757">
    <property type="entry name" value="Acyl_transf_3"/>
    <property type="match status" value="1"/>
</dbReference>
<organism evidence="3 4">
    <name type="scientific">Pseudorhodobacter antarcticus</name>
    <dbReference type="NCBI Taxonomy" id="1077947"/>
    <lineage>
        <taxon>Bacteria</taxon>
        <taxon>Pseudomonadati</taxon>
        <taxon>Pseudomonadota</taxon>
        <taxon>Alphaproteobacteria</taxon>
        <taxon>Rhodobacterales</taxon>
        <taxon>Paracoccaceae</taxon>
        <taxon>Pseudorhodobacter</taxon>
    </lineage>
</organism>